<dbReference type="SUPFAM" id="SSF55144">
    <property type="entry name" value="LigT-like"/>
    <property type="match status" value="1"/>
</dbReference>
<dbReference type="PANTHER" id="PTHR40037:SF1">
    <property type="entry name" value="PHOSPHOESTERASE SAOUHSC_00951-RELATED"/>
    <property type="match status" value="1"/>
</dbReference>
<gene>
    <name evidence="1" type="ORF">ATL40_0614</name>
</gene>
<dbReference type="PANTHER" id="PTHR40037">
    <property type="entry name" value="PHOSPHOESTERASE YJCG-RELATED"/>
    <property type="match status" value="1"/>
</dbReference>
<proteinExistence type="predicted"/>
<dbReference type="EMBL" id="PDJD01000001">
    <property type="protein sequence ID" value="PFG19060.1"/>
    <property type="molecule type" value="Genomic_DNA"/>
</dbReference>
<comment type="caution">
    <text evidence="1">The sequence shown here is derived from an EMBL/GenBank/DDBJ whole genome shotgun (WGS) entry which is preliminary data.</text>
</comment>
<name>A0A2A9CZN3_9MICO</name>
<dbReference type="GO" id="GO:0016874">
    <property type="term" value="F:ligase activity"/>
    <property type="evidence" value="ECO:0007669"/>
    <property type="project" value="UniProtKB-KW"/>
</dbReference>
<keyword evidence="1" id="KW-0436">Ligase</keyword>
<accession>A0A2A9CZN3</accession>
<dbReference type="Gene3D" id="3.90.1140.10">
    <property type="entry name" value="Cyclic phosphodiesterase"/>
    <property type="match status" value="1"/>
</dbReference>
<protein>
    <submittedName>
        <fullName evidence="1">2'-5' RNA ligase</fullName>
    </submittedName>
</protein>
<dbReference type="InterPro" id="IPR050580">
    <property type="entry name" value="2H_phosphoesterase_YjcG-like"/>
</dbReference>
<dbReference type="RefSeq" id="WP_245866634.1">
    <property type="nucleotide sequence ID" value="NZ_PDJD01000001.1"/>
</dbReference>
<dbReference type="AlphaFoldDB" id="A0A2A9CZN3"/>
<dbReference type="Pfam" id="PF13563">
    <property type="entry name" value="2_5_RNA_ligase2"/>
    <property type="match status" value="1"/>
</dbReference>
<reference evidence="1 2" key="1">
    <citation type="submission" date="2017-10" db="EMBL/GenBank/DDBJ databases">
        <title>Sequencing the genomes of 1000 actinobacteria strains.</title>
        <authorList>
            <person name="Klenk H.-P."/>
        </authorList>
    </citation>
    <scope>NUCLEOTIDE SEQUENCE [LARGE SCALE GENOMIC DNA]</scope>
    <source>
        <strain evidence="1 2">DSM 21801</strain>
    </source>
</reference>
<sequence>MTNPTLSFPSLFARGTSIGVAIEVPAQYRESLRAMRLRAEGEAAAEIIPPHITLVPPTQLPTWDLTPVLVHLDQAARRVAPFTVELRGAGTFRPVTEVVFAALSQGEAECVELQRLAQSGPLSAELAYPYHPHVTVAQNVSAQALDRAEDELAGFRARFRVGTFVLYELGPDEVWHTIRTFTLGG</sequence>
<dbReference type="Proteomes" id="UP000224915">
    <property type="component" value="Unassembled WGS sequence"/>
</dbReference>
<organism evidence="1 2">
    <name type="scientific">Serinibacter salmoneus</name>
    <dbReference type="NCBI Taxonomy" id="556530"/>
    <lineage>
        <taxon>Bacteria</taxon>
        <taxon>Bacillati</taxon>
        <taxon>Actinomycetota</taxon>
        <taxon>Actinomycetes</taxon>
        <taxon>Micrococcales</taxon>
        <taxon>Beutenbergiaceae</taxon>
        <taxon>Serinibacter</taxon>
    </lineage>
</organism>
<evidence type="ECO:0000313" key="2">
    <source>
        <dbReference type="Proteomes" id="UP000224915"/>
    </source>
</evidence>
<evidence type="ECO:0000313" key="1">
    <source>
        <dbReference type="EMBL" id="PFG19060.1"/>
    </source>
</evidence>
<dbReference type="InterPro" id="IPR009097">
    <property type="entry name" value="Cyclic_Pdiesterase"/>
</dbReference>
<keyword evidence="2" id="KW-1185">Reference proteome</keyword>